<proteinExistence type="predicted"/>
<dbReference type="EMBL" id="MN310541">
    <property type="protein sequence ID" value="QFG04571.1"/>
    <property type="molecule type" value="Genomic_DNA"/>
</dbReference>
<evidence type="ECO:0000313" key="1">
    <source>
        <dbReference type="EMBL" id="QFG04571.1"/>
    </source>
</evidence>
<dbReference type="Proteomes" id="UP000327532">
    <property type="component" value="Segment"/>
</dbReference>
<dbReference type="GeneID" id="65122351"/>
<dbReference type="RefSeq" id="YP_010104406.1">
    <property type="nucleotide sequence ID" value="NC_055817.1"/>
</dbReference>
<keyword evidence="2" id="KW-1185">Reference proteome</keyword>
<evidence type="ECO:0000313" key="2">
    <source>
        <dbReference type="Proteomes" id="UP000327532"/>
    </source>
</evidence>
<reference evidence="1 2" key="1">
    <citation type="submission" date="2019-08" db="EMBL/GenBank/DDBJ databases">
        <authorList>
            <person name="Pratt D."/>
            <person name="Casey M."/>
            <person name="Delaney K."/>
            <person name="Garza G."/>
            <person name="Hunt M."/>
            <person name="Riley S."/>
            <person name="Reid J."/>
            <person name="Ettinger A.-S.H."/>
            <person name="Ettinger W.F."/>
            <person name="Fay M."/>
            <person name="Mckenzie S.K."/>
            <person name="Anders K.R."/>
            <person name="Garlena R.A."/>
            <person name="Russell D.A."/>
            <person name="Pope W.H."/>
            <person name="Jacobs-Sera D."/>
            <person name="Hatfull G.F."/>
        </authorList>
    </citation>
    <scope>NUCLEOTIDE SEQUENCE [LARGE SCALE GENOMIC DNA]</scope>
</reference>
<protein>
    <submittedName>
        <fullName evidence="1">Uncharacterized protein</fullName>
    </submittedName>
</protein>
<gene>
    <name evidence="1" type="primary">96</name>
    <name evidence="1" type="ORF">SEA_JEEVES_96</name>
</gene>
<organism evidence="1 2">
    <name type="scientific">Mycobacterium phage Jeeves</name>
    <dbReference type="NCBI Taxonomy" id="2652402"/>
    <lineage>
        <taxon>Viruses</taxon>
        <taxon>Duplodnaviria</taxon>
        <taxon>Heunggongvirae</taxon>
        <taxon>Uroviricota</taxon>
        <taxon>Caudoviricetes</taxon>
        <taxon>Luchadorvirus</taxon>
        <taxon>Luchadorvirus jeeves</taxon>
        <taxon>Lucadorvirus jeeves</taxon>
    </lineage>
</organism>
<name>A0A5J6T4A4_9CAUD</name>
<sequence length="76" mass="8329">MSNSLHIIYAALENAVYEAIDAGTIDPEELDGLPRSTVFYPEPGEPWDEDDVAAIRAVGESDLAAKISFYSNLLDR</sequence>
<dbReference type="KEGG" id="vg:65122351"/>
<accession>A0A5J6T4A4</accession>